<protein>
    <submittedName>
        <fullName evidence="1">Uncharacterized protein</fullName>
    </submittedName>
</protein>
<gene>
    <name evidence="1" type="ORF">CNX65_10125</name>
</gene>
<evidence type="ECO:0000313" key="1">
    <source>
        <dbReference type="EMBL" id="ATE53603.1"/>
    </source>
</evidence>
<sequence length="174" mass="19065">MTTHTGHPTTAPGLVITPYRDRDTPPWANEYRVAHQPSGIHLTPPTCLTHAREAADALSPLTNWTRPATALHADRTLDHLVQLVLFDLTTALDYGRPLHWARPSWTPTTTHDATTWALACAAPYCVPLTLPARPDRHALAAHARAEGWNNPGAGQHWLCPGCAADHPARFPDHT</sequence>
<dbReference type="RefSeq" id="WP_096492541.1">
    <property type="nucleotide sequence ID" value="NZ_CP023445.1"/>
</dbReference>
<dbReference type="Proteomes" id="UP000218505">
    <property type="component" value="Chromosome"/>
</dbReference>
<reference evidence="1" key="1">
    <citation type="submission" date="2017-09" db="EMBL/GenBank/DDBJ databases">
        <title>Complete Genome Sequence of ansamitocin-producing Bacterium Actinosynnema pretiosum X47.</title>
        <authorList>
            <person name="Cao G."/>
            <person name="Zong G."/>
            <person name="Zhong C."/>
            <person name="Fu J."/>
        </authorList>
    </citation>
    <scope>NUCLEOTIDE SEQUENCE [LARGE SCALE GENOMIC DNA]</scope>
    <source>
        <strain evidence="1">X47</strain>
    </source>
</reference>
<accession>A0A290Z3S8</accession>
<name>A0A290Z3S8_9PSEU</name>
<dbReference type="AlphaFoldDB" id="A0A290Z3S8"/>
<dbReference type="KEGG" id="apre:CNX65_10125"/>
<dbReference type="EMBL" id="CP023445">
    <property type="protein sequence ID" value="ATE53603.1"/>
    <property type="molecule type" value="Genomic_DNA"/>
</dbReference>
<proteinExistence type="predicted"/>
<organism evidence="1 2">
    <name type="scientific">Actinosynnema pretiosum</name>
    <dbReference type="NCBI Taxonomy" id="42197"/>
    <lineage>
        <taxon>Bacteria</taxon>
        <taxon>Bacillati</taxon>
        <taxon>Actinomycetota</taxon>
        <taxon>Actinomycetes</taxon>
        <taxon>Pseudonocardiales</taxon>
        <taxon>Pseudonocardiaceae</taxon>
        <taxon>Actinosynnema</taxon>
    </lineage>
</organism>
<evidence type="ECO:0000313" key="2">
    <source>
        <dbReference type="Proteomes" id="UP000218505"/>
    </source>
</evidence>
<keyword evidence="2" id="KW-1185">Reference proteome</keyword>